<evidence type="ECO:0000259" key="1">
    <source>
        <dbReference type="PROSITE" id="PS50987"/>
    </source>
</evidence>
<reference evidence="3" key="2">
    <citation type="submission" date="2014-11" db="EMBL/GenBank/DDBJ databases">
        <title>Draft genome sequence of Hydrogenophaga intermedia S1.</title>
        <authorList>
            <person name="Gan H.M."/>
            <person name="Chew T.H."/>
            <person name="Stolz A."/>
        </authorList>
    </citation>
    <scope>NUCLEOTIDE SEQUENCE [LARGE SCALE GENOMIC DNA]</scope>
    <source>
        <strain evidence="3">S1</strain>
    </source>
</reference>
<dbReference type="PROSITE" id="PS50987">
    <property type="entry name" value="HTH_ARSR_2"/>
    <property type="match status" value="1"/>
</dbReference>
<dbReference type="GO" id="GO:0003700">
    <property type="term" value="F:DNA-binding transcription factor activity"/>
    <property type="evidence" value="ECO:0007669"/>
    <property type="project" value="InterPro"/>
</dbReference>
<dbReference type="PANTHER" id="PTHR38600">
    <property type="entry name" value="TRANSCRIPTIONAL REGULATORY PROTEIN"/>
    <property type="match status" value="1"/>
</dbReference>
<dbReference type="PANTHER" id="PTHR38600:SF2">
    <property type="entry name" value="SLL0088 PROTEIN"/>
    <property type="match status" value="1"/>
</dbReference>
<sequence>MSAEATLDAPRPPAAADRVFRALGDPTRRAMLERLSEGPAAAKQLQELLGITLTAVIQHVGILEDSGLVHSEKVGRTRTCSLRSEGLAVAADWIAQRRALWERRLDRLGEVLDDEDGAP</sequence>
<dbReference type="Pfam" id="PF12840">
    <property type="entry name" value="HTH_20"/>
    <property type="match status" value="1"/>
</dbReference>
<dbReference type="NCBIfam" id="NF033788">
    <property type="entry name" value="HTH_metalloreg"/>
    <property type="match status" value="1"/>
</dbReference>
<dbReference type="InterPro" id="IPR011991">
    <property type="entry name" value="ArsR-like_HTH"/>
</dbReference>
<dbReference type="Gene3D" id="1.10.10.10">
    <property type="entry name" value="Winged helix-like DNA-binding domain superfamily/Winged helix DNA-binding domain"/>
    <property type="match status" value="1"/>
</dbReference>
<reference evidence="3" key="1">
    <citation type="submission" date="2014-02" db="EMBL/GenBank/DDBJ databases">
        <authorList>
            <person name="Gan H."/>
        </authorList>
    </citation>
    <scope>NUCLEOTIDE SEQUENCE [LARGE SCALE GENOMIC DNA]</scope>
    <source>
        <strain evidence="3">S1</strain>
    </source>
</reference>
<accession>A0A1L1PJB1</accession>
<dbReference type="AlphaFoldDB" id="A0A1L1PJB1"/>
<evidence type="ECO:0000313" key="2">
    <source>
        <dbReference type="EMBL" id="CDN90082.1"/>
    </source>
</evidence>
<organism evidence="2 3">
    <name type="scientific">Hydrogenophaga intermedia</name>
    <dbReference type="NCBI Taxonomy" id="65786"/>
    <lineage>
        <taxon>Bacteria</taxon>
        <taxon>Pseudomonadati</taxon>
        <taxon>Pseudomonadota</taxon>
        <taxon>Betaproteobacteria</taxon>
        <taxon>Burkholderiales</taxon>
        <taxon>Comamonadaceae</taxon>
        <taxon>Hydrogenophaga</taxon>
    </lineage>
</organism>
<dbReference type="EMBL" id="CCAE010000064">
    <property type="protein sequence ID" value="CDN90082.1"/>
    <property type="molecule type" value="Genomic_DNA"/>
</dbReference>
<protein>
    <submittedName>
        <fullName evidence="2">Transcriptional regulator</fullName>
    </submittedName>
</protein>
<dbReference type="InterPro" id="IPR036388">
    <property type="entry name" value="WH-like_DNA-bd_sf"/>
</dbReference>
<dbReference type="CDD" id="cd00090">
    <property type="entry name" value="HTH_ARSR"/>
    <property type="match status" value="1"/>
</dbReference>
<dbReference type="RefSeq" id="WP_009520575.1">
    <property type="nucleotide sequence ID" value="NZ_CCAE010000064.1"/>
</dbReference>
<keyword evidence="3" id="KW-1185">Reference proteome</keyword>
<name>A0A1L1PJB1_HYDIT</name>
<proteinExistence type="predicted"/>
<evidence type="ECO:0000313" key="3">
    <source>
        <dbReference type="Proteomes" id="UP000028878"/>
    </source>
</evidence>
<dbReference type="InterPro" id="IPR036390">
    <property type="entry name" value="WH_DNA-bd_sf"/>
</dbReference>
<feature type="domain" description="HTH arsR-type" evidence="1">
    <location>
        <begin position="7"/>
        <end position="102"/>
    </location>
</feature>
<gene>
    <name evidence="2" type="ORF">BN948_04523</name>
</gene>
<dbReference type="Proteomes" id="UP000028878">
    <property type="component" value="Unassembled WGS sequence"/>
</dbReference>
<dbReference type="PRINTS" id="PR00778">
    <property type="entry name" value="HTHARSR"/>
</dbReference>
<dbReference type="SUPFAM" id="SSF46785">
    <property type="entry name" value="Winged helix' DNA-binding domain"/>
    <property type="match status" value="1"/>
</dbReference>
<dbReference type="SMART" id="SM00418">
    <property type="entry name" value="HTH_ARSR"/>
    <property type="match status" value="1"/>
</dbReference>
<dbReference type="InterPro" id="IPR001845">
    <property type="entry name" value="HTH_ArsR_DNA-bd_dom"/>
</dbReference>